<reference evidence="11 12" key="1">
    <citation type="submission" date="2019-03" db="EMBL/GenBank/DDBJ databases">
        <title>Sequencing 25 genomes of Wallemia mellicola.</title>
        <authorList>
            <person name="Gostincar C."/>
        </authorList>
    </citation>
    <scope>NUCLEOTIDE SEQUENCE [LARGE SCALE GENOMIC DNA]</scope>
    <source>
        <strain evidence="7 12">EXF-1262</strain>
        <strain evidence="9 13">EXF-1274</strain>
        <strain evidence="10 14">EXF-757</strain>
        <strain evidence="8 11">EXF-8738</strain>
    </source>
</reference>
<dbReference type="CDD" id="cd02430">
    <property type="entry name" value="PTH2"/>
    <property type="match status" value="1"/>
</dbReference>
<evidence type="ECO:0000256" key="3">
    <source>
        <dbReference type="ARBA" id="ARBA00038050"/>
    </source>
</evidence>
<comment type="catalytic activity">
    <reaction evidence="4">
        <text>an N-acyl-L-alpha-aminoacyl-tRNA + H2O = an N-acyl-L-amino acid + a tRNA + H(+)</text>
        <dbReference type="Rhea" id="RHEA:54448"/>
        <dbReference type="Rhea" id="RHEA-COMP:10123"/>
        <dbReference type="Rhea" id="RHEA-COMP:13883"/>
        <dbReference type="ChEBI" id="CHEBI:15377"/>
        <dbReference type="ChEBI" id="CHEBI:15378"/>
        <dbReference type="ChEBI" id="CHEBI:59874"/>
        <dbReference type="ChEBI" id="CHEBI:78442"/>
        <dbReference type="ChEBI" id="CHEBI:138191"/>
        <dbReference type="EC" id="3.1.1.29"/>
    </reaction>
</comment>
<dbReference type="GO" id="GO:0005829">
    <property type="term" value="C:cytosol"/>
    <property type="evidence" value="ECO:0007669"/>
    <property type="project" value="TreeGrafter"/>
</dbReference>
<dbReference type="Proteomes" id="UP000310708">
    <property type="component" value="Unassembled WGS sequence"/>
</dbReference>
<evidence type="ECO:0000256" key="2">
    <source>
        <dbReference type="ARBA" id="ARBA00022801"/>
    </source>
</evidence>
<dbReference type="EC" id="3.1.1.29" evidence="1"/>
<evidence type="ECO:0000313" key="8">
    <source>
        <dbReference type="EMBL" id="TIC24126.1"/>
    </source>
</evidence>
<dbReference type="GO" id="GO:0004045">
    <property type="term" value="F:peptidyl-tRNA hydrolase activity"/>
    <property type="evidence" value="ECO:0007669"/>
    <property type="project" value="UniProtKB-EC"/>
</dbReference>
<dbReference type="FunFam" id="3.40.1490.10:FF:000001">
    <property type="entry name" value="Peptidyl-tRNA hydrolase 2"/>
    <property type="match status" value="1"/>
</dbReference>
<evidence type="ECO:0000313" key="9">
    <source>
        <dbReference type="EMBL" id="TIC61015.1"/>
    </source>
</evidence>
<evidence type="ECO:0000256" key="4">
    <source>
        <dbReference type="ARBA" id="ARBA00048707"/>
    </source>
</evidence>
<evidence type="ECO:0000313" key="11">
    <source>
        <dbReference type="Proteomes" id="UP000305647"/>
    </source>
</evidence>
<comment type="caution">
    <text evidence="8">The sequence shown here is derived from an EMBL/GenBank/DDBJ whole genome shotgun (WGS) entry which is preliminary data.</text>
</comment>
<feature type="compositionally biased region" description="Acidic residues" evidence="5">
    <location>
        <begin position="42"/>
        <end position="52"/>
    </location>
</feature>
<dbReference type="Proteomes" id="UP000305647">
    <property type="component" value="Unassembled WGS sequence"/>
</dbReference>
<feature type="region of interest" description="Disordered" evidence="5">
    <location>
        <begin position="35"/>
        <end position="57"/>
    </location>
</feature>
<feature type="transmembrane region" description="Helical" evidence="6">
    <location>
        <begin position="12"/>
        <end position="30"/>
    </location>
</feature>
<evidence type="ECO:0000313" key="10">
    <source>
        <dbReference type="EMBL" id="TIC62176.1"/>
    </source>
</evidence>
<dbReference type="InterPro" id="IPR002833">
    <property type="entry name" value="PTH2"/>
</dbReference>
<organism evidence="8 11">
    <name type="scientific">Wallemia mellicola</name>
    <dbReference type="NCBI Taxonomy" id="1708541"/>
    <lineage>
        <taxon>Eukaryota</taxon>
        <taxon>Fungi</taxon>
        <taxon>Dikarya</taxon>
        <taxon>Basidiomycota</taxon>
        <taxon>Wallemiomycotina</taxon>
        <taxon>Wallemiomycetes</taxon>
        <taxon>Wallemiales</taxon>
        <taxon>Wallemiaceae</taxon>
        <taxon>Wallemia</taxon>
    </lineage>
</organism>
<dbReference type="EMBL" id="SPRX01000077">
    <property type="protein sequence ID" value="TIC62176.1"/>
    <property type="molecule type" value="Genomic_DNA"/>
</dbReference>
<evidence type="ECO:0000313" key="13">
    <source>
        <dbReference type="Proteomes" id="UP000309601"/>
    </source>
</evidence>
<dbReference type="Proteomes" id="UP000307169">
    <property type="component" value="Unassembled WGS sequence"/>
</dbReference>
<keyword evidence="6" id="KW-1133">Transmembrane helix</keyword>
<protein>
    <recommendedName>
        <fullName evidence="1">peptidyl-tRNA hydrolase</fullName>
        <ecNumber evidence="1">3.1.1.29</ecNumber>
    </recommendedName>
</protein>
<accession>A0A4T0QHM4</accession>
<evidence type="ECO:0000313" key="14">
    <source>
        <dbReference type="Proteomes" id="UP000310708"/>
    </source>
</evidence>
<comment type="similarity">
    <text evidence="3">Belongs to the PTH2 family.</text>
</comment>
<dbReference type="SUPFAM" id="SSF102462">
    <property type="entry name" value="Peptidyl-tRNA hydrolase II"/>
    <property type="match status" value="1"/>
</dbReference>
<dbReference type="InterPro" id="IPR023476">
    <property type="entry name" value="Pep_tRNA_hydro_II_dom_sf"/>
</dbReference>
<gene>
    <name evidence="10" type="ORF">E3Q01_04101</name>
    <name evidence="9" type="ORF">E3Q02_04074</name>
    <name evidence="8" type="ORF">E3Q10_04146</name>
    <name evidence="7" type="ORF">E3Q17_03990</name>
</gene>
<dbReference type="PANTHER" id="PTHR12649">
    <property type="entry name" value="PEPTIDYL-TRNA HYDROLASE 2"/>
    <property type="match status" value="1"/>
</dbReference>
<keyword evidence="6" id="KW-0812">Transmembrane</keyword>
<evidence type="ECO:0000256" key="1">
    <source>
        <dbReference type="ARBA" id="ARBA00013260"/>
    </source>
</evidence>
<dbReference type="Gene3D" id="3.40.1490.10">
    <property type="entry name" value="Bit1"/>
    <property type="match status" value="1"/>
</dbReference>
<dbReference type="EMBL" id="SPRO01000075">
    <property type="protein sequence ID" value="TIC24126.1"/>
    <property type="molecule type" value="Genomic_DNA"/>
</dbReference>
<evidence type="ECO:0000256" key="6">
    <source>
        <dbReference type="SAM" id="Phobius"/>
    </source>
</evidence>
<dbReference type="EMBL" id="SPRH01000070">
    <property type="protein sequence ID" value="TIB96124.1"/>
    <property type="molecule type" value="Genomic_DNA"/>
</dbReference>
<dbReference type="EMBL" id="SPRW01000069">
    <property type="protein sequence ID" value="TIC61015.1"/>
    <property type="molecule type" value="Genomic_DNA"/>
</dbReference>
<sequence>MSSFSSTPPKMLALYLSLPIITFGLGYLLGKPAKSSTKSDFTDESDDEDDQTGLDTVKPGILEPCKLVLVVRTDLGMTKGKIAAQCSHATLACYKALQQSNPTVCTLFASDAFTTSSLGAYRVKSYLYLIHSLISLSRQAKITVQAKSEEELLILQAQAQSLNVCARSIQDAGRTQIEAGSTTVLGIGPAPVDLVNMVTSNQKLL</sequence>
<dbReference type="PANTHER" id="PTHR12649:SF11">
    <property type="entry name" value="PEPTIDYL-TRNA HYDROLASE 2, MITOCHONDRIAL"/>
    <property type="match status" value="1"/>
</dbReference>
<proteinExistence type="inferred from homology"/>
<dbReference type="AlphaFoldDB" id="A0A4T0QHM4"/>
<evidence type="ECO:0000256" key="5">
    <source>
        <dbReference type="SAM" id="MobiDB-lite"/>
    </source>
</evidence>
<evidence type="ECO:0000313" key="7">
    <source>
        <dbReference type="EMBL" id="TIB96124.1"/>
    </source>
</evidence>
<keyword evidence="2" id="KW-0378">Hydrolase</keyword>
<dbReference type="Pfam" id="PF01981">
    <property type="entry name" value="PTH2"/>
    <property type="match status" value="1"/>
</dbReference>
<keyword evidence="6" id="KW-0472">Membrane</keyword>
<name>A0A4T0QHM4_9BASI</name>
<evidence type="ECO:0000313" key="12">
    <source>
        <dbReference type="Proteomes" id="UP000307169"/>
    </source>
</evidence>
<dbReference type="Proteomes" id="UP000309601">
    <property type="component" value="Unassembled WGS sequence"/>
</dbReference>